<keyword evidence="3" id="KW-1185">Reference proteome</keyword>
<evidence type="ECO:0000313" key="3">
    <source>
        <dbReference type="Proteomes" id="UP001177003"/>
    </source>
</evidence>
<protein>
    <submittedName>
        <fullName evidence="2">Uncharacterized protein</fullName>
    </submittedName>
</protein>
<evidence type="ECO:0000256" key="1">
    <source>
        <dbReference type="SAM" id="Coils"/>
    </source>
</evidence>
<gene>
    <name evidence="2" type="ORF">LSALG_LOCUS9080</name>
</gene>
<evidence type="ECO:0000313" key="2">
    <source>
        <dbReference type="EMBL" id="CAI9268669.1"/>
    </source>
</evidence>
<feature type="coiled-coil region" evidence="1">
    <location>
        <begin position="78"/>
        <end position="105"/>
    </location>
</feature>
<dbReference type="EMBL" id="OX465077">
    <property type="protein sequence ID" value="CAI9268669.1"/>
    <property type="molecule type" value="Genomic_DNA"/>
</dbReference>
<dbReference type="AlphaFoldDB" id="A0AA35V1I4"/>
<name>A0AA35V1I4_LACSI</name>
<sequence>MSGPVEMLQLLNLFILYVIPFDNKGQLKEAFQHQVSLFKRKIEEHEHEVAQTLLDNVGKCIKKKEKKPIIEREKVRKQSLMELEMQEQVREMQEMEKTMQKLTRWITLKGKKGKKLHLSLMILSKNV</sequence>
<keyword evidence="1" id="KW-0175">Coiled coil</keyword>
<organism evidence="2 3">
    <name type="scientific">Lactuca saligna</name>
    <name type="common">Willowleaf lettuce</name>
    <dbReference type="NCBI Taxonomy" id="75948"/>
    <lineage>
        <taxon>Eukaryota</taxon>
        <taxon>Viridiplantae</taxon>
        <taxon>Streptophyta</taxon>
        <taxon>Embryophyta</taxon>
        <taxon>Tracheophyta</taxon>
        <taxon>Spermatophyta</taxon>
        <taxon>Magnoliopsida</taxon>
        <taxon>eudicotyledons</taxon>
        <taxon>Gunneridae</taxon>
        <taxon>Pentapetalae</taxon>
        <taxon>asterids</taxon>
        <taxon>campanulids</taxon>
        <taxon>Asterales</taxon>
        <taxon>Asteraceae</taxon>
        <taxon>Cichorioideae</taxon>
        <taxon>Cichorieae</taxon>
        <taxon>Lactucinae</taxon>
        <taxon>Lactuca</taxon>
    </lineage>
</organism>
<accession>A0AA35V1I4</accession>
<dbReference type="Proteomes" id="UP001177003">
    <property type="component" value="Chromosome 1"/>
</dbReference>
<proteinExistence type="predicted"/>
<reference evidence="2" key="1">
    <citation type="submission" date="2023-04" db="EMBL/GenBank/DDBJ databases">
        <authorList>
            <person name="Vijverberg K."/>
            <person name="Xiong W."/>
            <person name="Schranz E."/>
        </authorList>
    </citation>
    <scope>NUCLEOTIDE SEQUENCE</scope>
</reference>